<dbReference type="PANTHER" id="PTHR12277:SF81">
    <property type="entry name" value="PROTEIN ABHD13"/>
    <property type="match status" value="1"/>
</dbReference>
<protein>
    <submittedName>
        <fullName evidence="2">Alpha/beta hydrolase</fullName>
    </submittedName>
</protein>
<evidence type="ECO:0000313" key="2">
    <source>
        <dbReference type="EMBL" id="TMQ54732.1"/>
    </source>
</evidence>
<comment type="caution">
    <text evidence="2">The sequence shown here is derived from an EMBL/GenBank/DDBJ whole genome shotgun (WGS) entry which is preliminary data.</text>
</comment>
<dbReference type="InterPro" id="IPR022742">
    <property type="entry name" value="Hydrolase_4"/>
</dbReference>
<dbReference type="PANTHER" id="PTHR12277">
    <property type="entry name" value="ALPHA/BETA HYDROLASE DOMAIN-CONTAINING PROTEIN"/>
    <property type="match status" value="1"/>
</dbReference>
<proteinExistence type="predicted"/>
<evidence type="ECO:0000259" key="1">
    <source>
        <dbReference type="Pfam" id="PF12146"/>
    </source>
</evidence>
<name>A0A538STK9_UNCEI</name>
<organism evidence="2 3">
    <name type="scientific">Eiseniibacteriota bacterium</name>
    <dbReference type="NCBI Taxonomy" id="2212470"/>
    <lineage>
        <taxon>Bacteria</taxon>
        <taxon>Candidatus Eiseniibacteriota</taxon>
    </lineage>
</organism>
<accession>A0A538STK9</accession>
<dbReference type="Gene3D" id="3.40.50.1820">
    <property type="entry name" value="alpha/beta hydrolase"/>
    <property type="match status" value="1"/>
</dbReference>
<dbReference type="EMBL" id="VBOU01000057">
    <property type="protein sequence ID" value="TMQ54732.1"/>
    <property type="molecule type" value="Genomic_DNA"/>
</dbReference>
<keyword evidence="2" id="KW-0378">Hydrolase</keyword>
<evidence type="ECO:0000313" key="3">
    <source>
        <dbReference type="Proteomes" id="UP000319829"/>
    </source>
</evidence>
<sequence>MALVWGIPALYIVLCVVLWALQEKITFPAPRAALPDPAQTLGYGERVELMMHDGTKVVGWYLPPLAAPRRPFAALLWFYGNGETIAAIWPIIREFRPPNAALLVIDYPGYGGSGGRTSEAGIYEASDLAYNALLSHVEVDRHRIYVYGRSLGSAVATHVAATHDVAGLILESPFTSARGMAARHYRIFPRFLVRLGLDNLDHIKRIHCPVLIFHGTADMLVPITMGREVAAAADGPVEFVMIEGSGHNDTYDMGGKAYREKLAAFVR</sequence>
<dbReference type="Proteomes" id="UP000319829">
    <property type="component" value="Unassembled WGS sequence"/>
</dbReference>
<gene>
    <name evidence="2" type="ORF">E6K74_05185</name>
</gene>
<dbReference type="GO" id="GO:0016787">
    <property type="term" value="F:hydrolase activity"/>
    <property type="evidence" value="ECO:0007669"/>
    <property type="project" value="UniProtKB-KW"/>
</dbReference>
<feature type="domain" description="Serine aminopeptidase S33" evidence="1">
    <location>
        <begin position="71"/>
        <end position="187"/>
    </location>
</feature>
<dbReference type="InterPro" id="IPR029058">
    <property type="entry name" value="AB_hydrolase_fold"/>
</dbReference>
<dbReference type="Pfam" id="PF12146">
    <property type="entry name" value="Hydrolase_4"/>
    <property type="match status" value="1"/>
</dbReference>
<reference evidence="2 3" key="1">
    <citation type="journal article" date="2019" name="Nat. Microbiol.">
        <title>Mediterranean grassland soil C-N compound turnover is dependent on rainfall and depth, and is mediated by genomically divergent microorganisms.</title>
        <authorList>
            <person name="Diamond S."/>
            <person name="Andeer P.F."/>
            <person name="Li Z."/>
            <person name="Crits-Christoph A."/>
            <person name="Burstein D."/>
            <person name="Anantharaman K."/>
            <person name="Lane K.R."/>
            <person name="Thomas B.C."/>
            <person name="Pan C."/>
            <person name="Northen T.R."/>
            <person name="Banfield J.F."/>
        </authorList>
    </citation>
    <scope>NUCLEOTIDE SEQUENCE [LARGE SCALE GENOMIC DNA]</scope>
    <source>
        <strain evidence="2">WS_4</strain>
    </source>
</reference>
<dbReference type="SUPFAM" id="SSF53474">
    <property type="entry name" value="alpha/beta-Hydrolases"/>
    <property type="match status" value="1"/>
</dbReference>
<dbReference type="AlphaFoldDB" id="A0A538STK9"/>